<dbReference type="PIRSF" id="PIRSF028103">
    <property type="entry name" value="GcvR"/>
    <property type="match status" value="1"/>
</dbReference>
<gene>
    <name evidence="3" type="ORF">A8139_03225</name>
</gene>
<dbReference type="PANTHER" id="PTHR34875">
    <property type="entry name" value="UPF0237 PROTEIN MJ1558"/>
    <property type="match status" value="1"/>
</dbReference>
<dbReference type="Proteomes" id="UP000249898">
    <property type="component" value="Chromosome"/>
</dbReference>
<dbReference type="GO" id="GO:0005737">
    <property type="term" value="C:cytoplasm"/>
    <property type="evidence" value="ECO:0007669"/>
    <property type="project" value="UniProtKB-SubCell"/>
</dbReference>
<dbReference type="Pfam" id="PF13740">
    <property type="entry name" value="ACT_6"/>
    <property type="match status" value="1"/>
</dbReference>
<organism evidence="3 4">
    <name type="scientific">Marinomonas primoryensis</name>
    <dbReference type="NCBI Taxonomy" id="178399"/>
    <lineage>
        <taxon>Bacteria</taxon>
        <taxon>Pseudomonadati</taxon>
        <taxon>Pseudomonadota</taxon>
        <taxon>Gammaproteobacteria</taxon>
        <taxon>Oceanospirillales</taxon>
        <taxon>Oceanospirillaceae</taxon>
        <taxon>Marinomonas</taxon>
    </lineage>
</organism>
<dbReference type="InterPro" id="IPR016867">
    <property type="entry name" value="GcvR"/>
</dbReference>
<evidence type="ECO:0000256" key="1">
    <source>
        <dbReference type="PIRNR" id="PIRNR028103"/>
    </source>
</evidence>
<dbReference type="GO" id="GO:0006355">
    <property type="term" value="P:regulation of DNA-templated transcription"/>
    <property type="evidence" value="ECO:0007669"/>
    <property type="project" value="UniProtKB-UniRule"/>
</dbReference>
<feature type="domain" description="ACT" evidence="2">
    <location>
        <begin position="6"/>
        <end position="81"/>
    </location>
</feature>
<dbReference type="CDD" id="cd04869">
    <property type="entry name" value="ACT_GcvR_2"/>
    <property type="match status" value="1"/>
</dbReference>
<evidence type="ECO:0000313" key="3">
    <source>
        <dbReference type="EMBL" id="AWX99120.1"/>
    </source>
</evidence>
<proteinExistence type="predicted"/>
<dbReference type="EMBL" id="CP016181">
    <property type="protein sequence ID" value="AWX99120.1"/>
    <property type="molecule type" value="Genomic_DNA"/>
</dbReference>
<dbReference type="InterPro" id="IPR045865">
    <property type="entry name" value="ACT-like_dom_sf"/>
</dbReference>
<keyword evidence="1" id="KW-0804">Transcription</keyword>
<dbReference type="AlphaFoldDB" id="A0A2Z4PNC2"/>
<dbReference type="PANTHER" id="PTHR34875:SF6">
    <property type="entry name" value="UPF0237 PROTEIN MJ1558"/>
    <property type="match status" value="1"/>
</dbReference>
<evidence type="ECO:0000259" key="2">
    <source>
        <dbReference type="PROSITE" id="PS51671"/>
    </source>
</evidence>
<keyword evidence="1" id="KW-0678">Repressor</keyword>
<dbReference type="InterPro" id="IPR002912">
    <property type="entry name" value="ACT_dom"/>
</dbReference>
<reference evidence="3 4" key="1">
    <citation type="submission" date="2016-06" db="EMBL/GenBank/DDBJ databases">
        <title>The sequenced genome of the ice-adhering bacterium Marinomonas primoryensis, from Antarctica.</title>
        <authorList>
            <person name="Graham L."/>
            <person name="Vance T.D.R."/>
            <person name="Davies P.L."/>
        </authorList>
    </citation>
    <scope>NUCLEOTIDE SEQUENCE [LARGE SCALE GENOMIC DNA]</scope>
    <source>
        <strain evidence="3 4">AceL</strain>
    </source>
</reference>
<feature type="domain" description="ACT" evidence="2">
    <location>
        <begin position="90"/>
        <end position="169"/>
    </location>
</feature>
<dbReference type="RefSeq" id="WP_112135628.1">
    <property type="nucleotide sequence ID" value="NZ_CP016181.1"/>
</dbReference>
<accession>A0A2Z4PNC2</accession>
<protein>
    <recommendedName>
        <fullName evidence="1">Glycine cleavage system transcriptional repressor</fullName>
    </recommendedName>
</protein>
<dbReference type="PROSITE" id="PS51671">
    <property type="entry name" value="ACT"/>
    <property type="match status" value="2"/>
</dbReference>
<name>A0A2Z4PNC2_9GAMM</name>
<dbReference type="Gene3D" id="3.30.70.260">
    <property type="match status" value="2"/>
</dbReference>
<dbReference type="OrthoDB" id="12860at2"/>
<comment type="subcellular location">
    <subcellularLocation>
        <location evidence="1">Cytoplasm</location>
    </subcellularLocation>
</comment>
<evidence type="ECO:0000313" key="4">
    <source>
        <dbReference type="Proteomes" id="UP000249898"/>
    </source>
</evidence>
<keyword evidence="1" id="KW-0963">Cytoplasm</keyword>
<dbReference type="InterPro" id="IPR050990">
    <property type="entry name" value="UPF0237/GcvR_regulator"/>
</dbReference>
<sequence length="172" mass="18798">MSQHLVLSFIGEDRPGLVERLSDTISRHHGNWLESRMAHLADKFAGILTVSVPLDQQDALINALRNFEQLGLHVTVEMANQSASDGIPLSLSVVGNDRPGIVKEVSQVLHSLMVNVKELTTSCEPAPMSSDMLFKTEMVLSVPKNLSLPELEAALENISSDLIIELSVNQFA</sequence>
<dbReference type="SUPFAM" id="SSF55021">
    <property type="entry name" value="ACT-like"/>
    <property type="match status" value="2"/>
</dbReference>